<accession>A0ABP6MU29</accession>
<comment type="caution">
    <text evidence="2">The sequence shown here is derived from an EMBL/GenBank/DDBJ whole genome shotgun (WGS) entry which is preliminary data.</text>
</comment>
<feature type="region of interest" description="Disordered" evidence="1">
    <location>
        <begin position="1"/>
        <end position="80"/>
    </location>
</feature>
<keyword evidence="3" id="KW-1185">Reference proteome</keyword>
<proteinExistence type="predicted"/>
<evidence type="ECO:0000256" key="1">
    <source>
        <dbReference type="SAM" id="MobiDB-lite"/>
    </source>
</evidence>
<dbReference type="EMBL" id="BAAAVM010000010">
    <property type="protein sequence ID" value="GAA3123690.1"/>
    <property type="molecule type" value="Genomic_DNA"/>
</dbReference>
<sequence>MVVPAARRDEVLTATRAKPAEEAGGTLDSRTDQGVGQRGPAAPPFGRPAGSETFLTRNGPLPHARRQASHSTQKKEWAAS</sequence>
<organism evidence="2 3">
    <name type="scientific">Streptomyces rameus</name>
    <dbReference type="NCBI Taxonomy" id="68261"/>
    <lineage>
        <taxon>Bacteria</taxon>
        <taxon>Bacillati</taxon>
        <taxon>Actinomycetota</taxon>
        <taxon>Actinomycetes</taxon>
        <taxon>Kitasatosporales</taxon>
        <taxon>Streptomycetaceae</taxon>
        <taxon>Streptomyces</taxon>
    </lineage>
</organism>
<protein>
    <submittedName>
        <fullName evidence="2">Uncharacterized protein</fullName>
    </submittedName>
</protein>
<evidence type="ECO:0000313" key="3">
    <source>
        <dbReference type="Proteomes" id="UP001500893"/>
    </source>
</evidence>
<name>A0ABP6MU29_9ACTN</name>
<evidence type="ECO:0000313" key="2">
    <source>
        <dbReference type="EMBL" id="GAA3123690.1"/>
    </source>
</evidence>
<feature type="compositionally biased region" description="Basic and acidic residues" evidence="1">
    <location>
        <begin position="1"/>
        <end position="11"/>
    </location>
</feature>
<gene>
    <name evidence="2" type="ORF">GCM10010521_08310</name>
</gene>
<reference evidence="3" key="1">
    <citation type="journal article" date="2019" name="Int. J. Syst. Evol. Microbiol.">
        <title>The Global Catalogue of Microorganisms (GCM) 10K type strain sequencing project: providing services to taxonomists for standard genome sequencing and annotation.</title>
        <authorList>
            <consortium name="The Broad Institute Genomics Platform"/>
            <consortium name="The Broad Institute Genome Sequencing Center for Infectious Disease"/>
            <person name="Wu L."/>
            <person name="Ma J."/>
        </authorList>
    </citation>
    <scope>NUCLEOTIDE SEQUENCE [LARGE SCALE GENOMIC DNA]</scope>
    <source>
        <strain evidence="3">JCM 11574</strain>
    </source>
</reference>
<dbReference type="Proteomes" id="UP001500893">
    <property type="component" value="Unassembled WGS sequence"/>
</dbReference>